<keyword evidence="8" id="KW-0482">Metalloprotease</keyword>
<evidence type="ECO:0000256" key="1">
    <source>
        <dbReference type="ARBA" id="ARBA00001947"/>
    </source>
</evidence>
<comment type="cofactor">
    <cofactor evidence="1">
        <name>Zn(2+)</name>
        <dbReference type="ChEBI" id="CHEBI:29105"/>
    </cofactor>
</comment>
<keyword evidence="11" id="KW-1185">Reference proteome</keyword>
<evidence type="ECO:0000313" key="10">
    <source>
        <dbReference type="EMBL" id="QDU34047.1"/>
    </source>
</evidence>
<dbReference type="AlphaFoldDB" id="A0A517YUZ4"/>
<evidence type="ECO:0000256" key="2">
    <source>
        <dbReference type="ARBA" id="ARBA00010370"/>
    </source>
</evidence>
<dbReference type="Proteomes" id="UP000317369">
    <property type="component" value="Chromosome"/>
</dbReference>
<evidence type="ECO:0000256" key="6">
    <source>
        <dbReference type="ARBA" id="ARBA00022801"/>
    </source>
</evidence>
<evidence type="ECO:0000256" key="7">
    <source>
        <dbReference type="ARBA" id="ARBA00022833"/>
    </source>
</evidence>
<evidence type="ECO:0000256" key="4">
    <source>
        <dbReference type="ARBA" id="ARBA00022723"/>
    </source>
</evidence>
<keyword evidence="3" id="KW-0645">Protease</keyword>
<organism evidence="10 11">
    <name type="scientific">Poriferisphaera corsica</name>
    <dbReference type="NCBI Taxonomy" id="2528020"/>
    <lineage>
        <taxon>Bacteria</taxon>
        <taxon>Pseudomonadati</taxon>
        <taxon>Planctomycetota</taxon>
        <taxon>Phycisphaerae</taxon>
        <taxon>Phycisphaerales</taxon>
        <taxon>Phycisphaeraceae</taxon>
        <taxon>Poriferisphaera</taxon>
    </lineage>
</organism>
<dbReference type="Gene3D" id="3.40.390.10">
    <property type="entry name" value="Collagenase (Catalytic Domain)"/>
    <property type="match status" value="1"/>
</dbReference>
<evidence type="ECO:0000256" key="5">
    <source>
        <dbReference type="ARBA" id="ARBA00022729"/>
    </source>
</evidence>
<evidence type="ECO:0000259" key="9">
    <source>
        <dbReference type="Pfam" id="PF00413"/>
    </source>
</evidence>
<dbReference type="GO" id="GO:0030574">
    <property type="term" value="P:collagen catabolic process"/>
    <property type="evidence" value="ECO:0007669"/>
    <property type="project" value="TreeGrafter"/>
</dbReference>
<dbReference type="RefSeq" id="WP_145077579.1">
    <property type="nucleotide sequence ID" value="NZ_CP036425.1"/>
</dbReference>
<name>A0A517YUZ4_9BACT</name>
<dbReference type="GO" id="GO:0004222">
    <property type="term" value="F:metalloendopeptidase activity"/>
    <property type="evidence" value="ECO:0007669"/>
    <property type="project" value="InterPro"/>
</dbReference>
<evidence type="ECO:0000256" key="8">
    <source>
        <dbReference type="ARBA" id="ARBA00023049"/>
    </source>
</evidence>
<dbReference type="PANTHER" id="PTHR10201:SF291">
    <property type="entry name" value="MATRIX METALLOPROTEINASE 1, ISOFORM C-RELATED"/>
    <property type="match status" value="1"/>
</dbReference>
<protein>
    <submittedName>
        <fullName evidence="10">Matrixin</fullName>
    </submittedName>
</protein>
<accession>A0A517YUZ4</accession>
<sequence length="438" mass="48955">MKIHVIGVMAGVIGLFHAGQVHGVYKDFSELDRWSRTATDGYVGWAHGTPVTLTWSIIPDGTETNRSGQPKRQSDLISLMDEHFNVGTADKGDLRDREWFKIFQLSFDRWEELTGLTFNYHANATHDKHGSGGPAGVLGVRADIRIGGTHYGDSGGPYAYNYYPDNGDMFINANHDSRWKVYDPSLPYINSSNSTAFINTVQHEIGHGIGIRHAMSKDTLAVMEIYRPTNFFGPQMDDIFMAQRLYGDVLEKNGGNDSLDQATDVGLLTDGVVWSIGTDGLRGKSDLLYKEDIDFVSIDDDSDRDFYRFSVEGESMLNIALTPAGFEYSRAIRSDTKPEYVIDMQTMSDLSFDLFDEQGVLLEHIDAMARGGVETMFGYELSDGGDYYVRINGADDEIQFYSLSMSAVEIPEPSVWGLMGLCVLHGVRRRRRSTIDMN</sequence>
<dbReference type="InterPro" id="IPR024079">
    <property type="entry name" value="MetalloPept_cat_dom_sf"/>
</dbReference>
<keyword evidence="7" id="KW-0862">Zinc</keyword>
<dbReference type="GO" id="GO:0031012">
    <property type="term" value="C:extracellular matrix"/>
    <property type="evidence" value="ECO:0007669"/>
    <property type="project" value="InterPro"/>
</dbReference>
<keyword evidence="5" id="KW-0732">Signal</keyword>
<dbReference type="SUPFAM" id="SSF55486">
    <property type="entry name" value="Metalloproteases ('zincins'), catalytic domain"/>
    <property type="match status" value="1"/>
</dbReference>
<evidence type="ECO:0000256" key="3">
    <source>
        <dbReference type="ARBA" id="ARBA00022670"/>
    </source>
</evidence>
<keyword evidence="4" id="KW-0479">Metal-binding</keyword>
<evidence type="ECO:0000313" key="11">
    <source>
        <dbReference type="Proteomes" id="UP000317369"/>
    </source>
</evidence>
<comment type="similarity">
    <text evidence="2">Belongs to the peptidase M10A family.</text>
</comment>
<dbReference type="InterPro" id="IPR021190">
    <property type="entry name" value="Pept_M10A"/>
</dbReference>
<dbReference type="GO" id="GO:0006508">
    <property type="term" value="P:proteolysis"/>
    <property type="evidence" value="ECO:0007669"/>
    <property type="project" value="UniProtKB-KW"/>
</dbReference>
<dbReference type="GO" id="GO:0008270">
    <property type="term" value="F:zinc ion binding"/>
    <property type="evidence" value="ECO:0007669"/>
    <property type="project" value="InterPro"/>
</dbReference>
<reference evidence="10 11" key="1">
    <citation type="submission" date="2019-02" db="EMBL/GenBank/DDBJ databases">
        <title>Deep-cultivation of Planctomycetes and their phenomic and genomic characterization uncovers novel biology.</title>
        <authorList>
            <person name="Wiegand S."/>
            <person name="Jogler M."/>
            <person name="Boedeker C."/>
            <person name="Pinto D."/>
            <person name="Vollmers J."/>
            <person name="Rivas-Marin E."/>
            <person name="Kohn T."/>
            <person name="Peeters S.H."/>
            <person name="Heuer A."/>
            <person name="Rast P."/>
            <person name="Oberbeckmann S."/>
            <person name="Bunk B."/>
            <person name="Jeske O."/>
            <person name="Meyerdierks A."/>
            <person name="Storesund J.E."/>
            <person name="Kallscheuer N."/>
            <person name="Luecker S."/>
            <person name="Lage O.M."/>
            <person name="Pohl T."/>
            <person name="Merkel B.J."/>
            <person name="Hornburger P."/>
            <person name="Mueller R.-W."/>
            <person name="Bruemmer F."/>
            <person name="Labrenz M."/>
            <person name="Spormann A.M."/>
            <person name="Op den Camp H."/>
            <person name="Overmann J."/>
            <person name="Amann R."/>
            <person name="Jetten M.S.M."/>
            <person name="Mascher T."/>
            <person name="Medema M.H."/>
            <person name="Devos D.P."/>
            <person name="Kaster A.-K."/>
            <person name="Ovreas L."/>
            <person name="Rohde M."/>
            <person name="Galperin M.Y."/>
            <person name="Jogler C."/>
        </authorList>
    </citation>
    <scope>NUCLEOTIDE SEQUENCE [LARGE SCALE GENOMIC DNA]</scope>
    <source>
        <strain evidence="10 11">KS4</strain>
    </source>
</reference>
<dbReference type="OrthoDB" id="242548at2"/>
<dbReference type="Gene3D" id="2.60.120.380">
    <property type="match status" value="1"/>
</dbReference>
<dbReference type="GO" id="GO:0030198">
    <property type="term" value="P:extracellular matrix organization"/>
    <property type="evidence" value="ECO:0007669"/>
    <property type="project" value="TreeGrafter"/>
</dbReference>
<dbReference type="KEGG" id="pcor:KS4_21090"/>
<dbReference type="EMBL" id="CP036425">
    <property type="protein sequence ID" value="QDU34047.1"/>
    <property type="molecule type" value="Genomic_DNA"/>
</dbReference>
<feature type="domain" description="Peptidase M10 metallopeptidase" evidence="9">
    <location>
        <begin position="92"/>
        <end position="247"/>
    </location>
</feature>
<proteinExistence type="inferred from homology"/>
<dbReference type="Pfam" id="PF00413">
    <property type="entry name" value="Peptidase_M10"/>
    <property type="match status" value="1"/>
</dbReference>
<dbReference type="PRINTS" id="PR00138">
    <property type="entry name" value="MATRIXIN"/>
</dbReference>
<dbReference type="InterPro" id="IPR001818">
    <property type="entry name" value="Pept_M10_metallopeptidase"/>
</dbReference>
<dbReference type="PANTHER" id="PTHR10201">
    <property type="entry name" value="MATRIX METALLOPROTEINASE"/>
    <property type="match status" value="1"/>
</dbReference>
<gene>
    <name evidence="10" type="ORF">KS4_21090</name>
</gene>
<keyword evidence="6" id="KW-0378">Hydrolase</keyword>